<sequence>MDKIFVNQNNDTHVDVLLPRKNISELFAAASFSGFKGKRKIYVIVSTEGVDIPWRSSLMEVKLSKGEAHWMGEISPKEFFDKREGIAPHVCVRLVDVEGKQLKNAGQWTMSLEF</sequence>
<name>A0AA96EK73_9VIRU</name>
<evidence type="ECO:0000313" key="1">
    <source>
        <dbReference type="EMBL" id="WNL49865.1"/>
    </source>
</evidence>
<dbReference type="EMBL" id="OR343188">
    <property type="protein sequence ID" value="WNL49865.1"/>
    <property type="molecule type" value="Genomic_DNA"/>
</dbReference>
<gene>
    <name evidence="1" type="ORF">MarFTMF_349</name>
</gene>
<protein>
    <submittedName>
        <fullName evidence="1">Uncharacterized protein</fullName>
    </submittedName>
</protein>
<organism evidence="1">
    <name type="scientific">Marseillevirus sp</name>
    <dbReference type="NCBI Taxonomy" id="2809551"/>
    <lineage>
        <taxon>Viruses</taxon>
        <taxon>Varidnaviria</taxon>
        <taxon>Bamfordvirae</taxon>
        <taxon>Nucleocytoviricota</taxon>
        <taxon>Megaviricetes</taxon>
        <taxon>Pimascovirales</taxon>
        <taxon>Pimascovirales incertae sedis</taxon>
        <taxon>Marseilleviridae</taxon>
        <taxon>Marseillevirus</taxon>
    </lineage>
</organism>
<accession>A0AA96EK73</accession>
<proteinExistence type="predicted"/>
<reference evidence="1" key="1">
    <citation type="submission" date="2023-07" db="EMBL/GenBank/DDBJ databases">
        <authorList>
            <person name="Xia Y."/>
        </authorList>
    </citation>
    <scope>NUCLEOTIDE SEQUENCE</scope>
    <source>
        <strain evidence="1">F</strain>
    </source>
</reference>